<accession>A0ABM1A319</accession>
<dbReference type="SMART" id="SM00181">
    <property type="entry name" value="EGF"/>
    <property type="match status" value="3"/>
</dbReference>
<dbReference type="InterPro" id="IPR001881">
    <property type="entry name" value="EGF-like_Ca-bd_dom"/>
</dbReference>
<feature type="domain" description="EGF-like" evidence="7">
    <location>
        <begin position="43"/>
        <end position="79"/>
    </location>
</feature>
<protein>
    <submittedName>
        <fullName evidence="11">Sushi, von Willebrand factor type A, EGF and pentraxin domain-containing protein 1</fullName>
    </submittedName>
</protein>
<dbReference type="Pfam" id="PF12661">
    <property type="entry name" value="hEGF"/>
    <property type="match status" value="1"/>
</dbReference>
<dbReference type="InterPro" id="IPR051355">
    <property type="entry name" value="Notch/Slit_guidance"/>
</dbReference>
<dbReference type="RefSeq" id="XP_012939834.1">
    <property type="nucleotide sequence ID" value="XM_013084380.1"/>
</dbReference>
<dbReference type="Gene3D" id="2.60.120.200">
    <property type="match status" value="1"/>
</dbReference>
<sequence length="515" mass="54103">ELIFNLCDVANPCQGVGSTCTDAGGAVSCSCGAGYSGPYCQTKDVSCSSTSCENGAVCSETSTGIICSCPRGYAGSRCEQDIDDCLNNNCPAGAQCVDQVDGYICQCLENRVGADCSKVVSSDFDVVLSSATAYQSSDYQRLVQPINRRAFTVSAWVRYTRRSQPATVLSLLGLNSADDFSNPQEILRLESDRAVLEFGSFPTDLTYNADVTDGFWHHVVLTWDSNQGAATVYIDGQQANSVTYGTQQSVRPYGWLVLGGVYDSASGRVDQSGGMTGRVSRVYISDNALSSAEVAGLVADTTQVPNGAISGYTVAMATGSTAPVDHNSDISSGLCFSASNCRSIDSISSNPQFTSCPDDQVLVSPRVATPTWTTPSASSAPGTVVRTTTVSGASEMGWGTMGVAYASLDQEGNADVCTFKVYNRRTACNQPTSVAGTSPRCSSVGGYLRCDAQCPTDQKLTQGAPVYYSCGPGSMFDTGSRVLNFTYPACTACTTPSYDFHLRVNFTVPGSPSCG</sequence>
<dbReference type="PROSITE" id="PS50026">
    <property type="entry name" value="EGF_3"/>
    <property type="match status" value="3"/>
</dbReference>
<dbReference type="Gene3D" id="2.10.25.10">
    <property type="entry name" value="Laminin"/>
    <property type="match status" value="3"/>
</dbReference>
<feature type="domain" description="EGF-like" evidence="7">
    <location>
        <begin position="81"/>
        <end position="117"/>
    </location>
</feature>
<feature type="non-terminal residue" evidence="11">
    <location>
        <position position="515"/>
    </location>
</feature>
<keyword evidence="1 6" id="KW-0245">EGF-like domain</keyword>
<evidence type="ECO:0000256" key="2">
    <source>
        <dbReference type="ARBA" id="ARBA00022729"/>
    </source>
</evidence>
<feature type="domain" description="Pentraxin (PTX)" evidence="9">
    <location>
        <begin position="122"/>
        <end position="331"/>
    </location>
</feature>
<keyword evidence="3" id="KW-0677">Repeat</keyword>
<dbReference type="InterPro" id="IPR000742">
    <property type="entry name" value="EGF"/>
</dbReference>
<dbReference type="SMART" id="SM00179">
    <property type="entry name" value="EGF_CA"/>
    <property type="match status" value="3"/>
</dbReference>
<keyword evidence="2" id="KW-0732">Signal</keyword>
<feature type="disulfide bond" evidence="6">
    <location>
        <begin position="107"/>
        <end position="116"/>
    </location>
</feature>
<dbReference type="InterPro" id="IPR018097">
    <property type="entry name" value="EGF_Ca-bd_CS"/>
</dbReference>
<dbReference type="PROSITE" id="PS01186">
    <property type="entry name" value="EGF_2"/>
    <property type="match status" value="2"/>
</dbReference>
<feature type="disulfide bond" evidence="6">
    <location>
        <begin position="31"/>
        <end position="40"/>
    </location>
</feature>
<dbReference type="PROSITE" id="PS50825">
    <property type="entry name" value="HYR"/>
    <property type="match status" value="1"/>
</dbReference>
<name>A0ABM1A319_APLCA</name>
<keyword evidence="10" id="KW-1185">Reference proteome</keyword>
<dbReference type="InterPro" id="IPR013320">
    <property type="entry name" value="ConA-like_dom_sf"/>
</dbReference>
<dbReference type="InterPro" id="IPR003410">
    <property type="entry name" value="HYR_dom"/>
</dbReference>
<dbReference type="InterPro" id="IPR009030">
    <property type="entry name" value="Growth_fac_rcpt_cys_sf"/>
</dbReference>
<dbReference type="PANTHER" id="PTHR45836">
    <property type="entry name" value="SLIT HOMOLOG"/>
    <property type="match status" value="1"/>
</dbReference>
<evidence type="ECO:0000259" key="8">
    <source>
        <dbReference type="PROSITE" id="PS50825"/>
    </source>
</evidence>
<evidence type="ECO:0000256" key="1">
    <source>
        <dbReference type="ARBA" id="ARBA00022536"/>
    </source>
</evidence>
<evidence type="ECO:0000259" key="7">
    <source>
        <dbReference type="PROSITE" id="PS50026"/>
    </source>
</evidence>
<dbReference type="PROSITE" id="PS00022">
    <property type="entry name" value="EGF_1"/>
    <property type="match status" value="3"/>
</dbReference>
<dbReference type="Proteomes" id="UP000694888">
    <property type="component" value="Unplaced"/>
</dbReference>
<keyword evidence="5" id="KW-0325">Glycoprotein</keyword>
<dbReference type="PROSITE" id="PS01187">
    <property type="entry name" value="EGF_CA"/>
    <property type="match status" value="1"/>
</dbReference>
<feature type="disulfide bond" evidence="6">
    <location>
        <begin position="69"/>
        <end position="78"/>
    </location>
</feature>
<dbReference type="Pfam" id="PF00008">
    <property type="entry name" value="EGF"/>
    <property type="match status" value="1"/>
</dbReference>
<evidence type="ECO:0000313" key="10">
    <source>
        <dbReference type="Proteomes" id="UP000694888"/>
    </source>
</evidence>
<dbReference type="CDD" id="cd00054">
    <property type="entry name" value="EGF_CA"/>
    <property type="match status" value="2"/>
</dbReference>
<dbReference type="InterPro" id="IPR000152">
    <property type="entry name" value="EGF-type_Asp/Asn_hydroxyl_site"/>
</dbReference>
<proteinExistence type="predicted"/>
<feature type="domain" description="HYR" evidence="8">
    <location>
        <begin position="344"/>
        <end position="425"/>
    </location>
</feature>
<dbReference type="SMART" id="SM00159">
    <property type="entry name" value="PTX"/>
    <property type="match status" value="1"/>
</dbReference>
<dbReference type="PANTHER" id="PTHR45836:SF4">
    <property type="entry name" value="PROTEIN SLIT"/>
    <property type="match status" value="1"/>
</dbReference>
<evidence type="ECO:0000256" key="6">
    <source>
        <dbReference type="PROSITE-ProRule" id="PRU00076"/>
    </source>
</evidence>
<feature type="domain" description="EGF-like" evidence="7">
    <location>
        <begin position="3"/>
        <end position="41"/>
    </location>
</feature>
<dbReference type="InterPro" id="IPR013032">
    <property type="entry name" value="EGF-like_CS"/>
</dbReference>
<keyword evidence="4 6" id="KW-1015">Disulfide bond</keyword>
<evidence type="ECO:0000259" key="9">
    <source>
        <dbReference type="PROSITE" id="PS51828"/>
    </source>
</evidence>
<evidence type="ECO:0000256" key="3">
    <source>
        <dbReference type="ARBA" id="ARBA00022737"/>
    </source>
</evidence>
<dbReference type="SUPFAM" id="SSF49899">
    <property type="entry name" value="Concanavalin A-like lectins/glucanases"/>
    <property type="match status" value="1"/>
</dbReference>
<dbReference type="SUPFAM" id="SSF57184">
    <property type="entry name" value="Growth factor receptor domain"/>
    <property type="match status" value="1"/>
</dbReference>
<evidence type="ECO:0000256" key="4">
    <source>
        <dbReference type="ARBA" id="ARBA00023157"/>
    </source>
</evidence>
<dbReference type="PROSITE" id="PS00010">
    <property type="entry name" value="ASX_HYDROXYL"/>
    <property type="match status" value="1"/>
</dbReference>
<evidence type="ECO:0000313" key="11">
    <source>
        <dbReference type="RefSeq" id="XP_012939834.1"/>
    </source>
</evidence>
<evidence type="ECO:0000256" key="5">
    <source>
        <dbReference type="ARBA" id="ARBA00023180"/>
    </source>
</evidence>
<reference evidence="11" key="1">
    <citation type="submission" date="2025-08" db="UniProtKB">
        <authorList>
            <consortium name="RefSeq"/>
        </authorList>
    </citation>
    <scope>IDENTIFICATION</scope>
</reference>
<organism evidence="10 11">
    <name type="scientific">Aplysia californica</name>
    <name type="common">California sea hare</name>
    <dbReference type="NCBI Taxonomy" id="6500"/>
    <lineage>
        <taxon>Eukaryota</taxon>
        <taxon>Metazoa</taxon>
        <taxon>Spiralia</taxon>
        <taxon>Lophotrochozoa</taxon>
        <taxon>Mollusca</taxon>
        <taxon>Gastropoda</taxon>
        <taxon>Heterobranchia</taxon>
        <taxon>Euthyneura</taxon>
        <taxon>Tectipleura</taxon>
        <taxon>Aplysiida</taxon>
        <taxon>Aplysioidea</taxon>
        <taxon>Aplysiidae</taxon>
        <taxon>Aplysia</taxon>
    </lineage>
</organism>
<dbReference type="Pfam" id="PF13385">
    <property type="entry name" value="Laminin_G_3"/>
    <property type="match status" value="1"/>
</dbReference>
<feature type="non-terminal residue" evidence="11">
    <location>
        <position position="1"/>
    </location>
</feature>
<dbReference type="InterPro" id="IPR001759">
    <property type="entry name" value="PTX_dom"/>
</dbReference>
<dbReference type="GeneID" id="106010981"/>
<gene>
    <name evidence="11" type="primary">LOC106010981</name>
</gene>
<dbReference type="PROSITE" id="PS51828">
    <property type="entry name" value="PTX_2"/>
    <property type="match status" value="1"/>
</dbReference>
<comment type="caution">
    <text evidence="6">Lacks conserved residue(s) required for the propagation of feature annotation.</text>
</comment>